<sequence>MTTTSTYDSQVQVGEVTYRVQATAQQDVLLEVLGSDPEGTVVAEGMLRLPVTGGTAVGKMLGRVLDGLAKMGAPPTSTAVKPANANQPWTPELDEELRETWLNQTAPVSTPELIRTLALRMGRSSSSIRSRLPRAGCDPDVVGRPLSPAAAEVLGVKL</sequence>
<organism evidence="1 2">
    <name type="scientific">Umezawaea tangerina</name>
    <dbReference type="NCBI Taxonomy" id="84725"/>
    <lineage>
        <taxon>Bacteria</taxon>
        <taxon>Bacillati</taxon>
        <taxon>Actinomycetota</taxon>
        <taxon>Actinomycetes</taxon>
        <taxon>Pseudonocardiales</taxon>
        <taxon>Pseudonocardiaceae</taxon>
        <taxon>Umezawaea</taxon>
    </lineage>
</organism>
<reference evidence="1 2" key="1">
    <citation type="submission" date="2018-03" db="EMBL/GenBank/DDBJ databases">
        <title>Genomic Encyclopedia of Archaeal and Bacterial Type Strains, Phase II (KMG-II): from individual species to whole genera.</title>
        <authorList>
            <person name="Goeker M."/>
        </authorList>
    </citation>
    <scope>NUCLEOTIDE SEQUENCE [LARGE SCALE GENOMIC DNA]</scope>
    <source>
        <strain evidence="1 2">DSM 44720</strain>
    </source>
</reference>
<dbReference type="AlphaFoldDB" id="A0A2T0SSL0"/>
<comment type="caution">
    <text evidence="1">The sequence shown here is derived from an EMBL/GenBank/DDBJ whole genome shotgun (WGS) entry which is preliminary data.</text>
</comment>
<dbReference type="OrthoDB" id="7596694at2"/>
<protein>
    <submittedName>
        <fullName evidence="1">Uncharacterized protein</fullName>
    </submittedName>
</protein>
<name>A0A2T0SSL0_9PSEU</name>
<keyword evidence="2" id="KW-1185">Reference proteome</keyword>
<dbReference type="EMBL" id="PVTF01000012">
    <property type="protein sequence ID" value="PRY36397.1"/>
    <property type="molecule type" value="Genomic_DNA"/>
</dbReference>
<accession>A0A2T0SSL0</accession>
<gene>
    <name evidence="1" type="ORF">CLV43_112327</name>
</gene>
<evidence type="ECO:0000313" key="2">
    <source>
        <dbReference type="Proteomes" id="UP000239494"/>
    </source>
</evidence>
<proteinExistence type="predicted"/>
<dbReference type="Proteomes" id="UP000239494">
    <property type="component" value="Unassembled WGS sequence"/>
</dbReference>
<dbReference type="RefSeq" id="WP_106192983.1">
    <property type="nucleotide sequence ID" value="NZ_PVTF01000012.1"/>
</dbReference>
<evidence type="ECO:0000313" key="1">
    <source>
        <dbReference type="EMBL" id="PRY36397.1"/>
    </source>
</evidence>